<dbReference type="Gene3D" id="1.10.3470.10">
    <property type="entry name" value="ABC transporter involved in vitamin B12 uptake, BtuC"/>
    <property type="match status" value="1"/>
</dbReference>
<organism evidence="9 10">
    <name type="scientific">Beggiatoa leptomitoformis</name>
    <dbReference type="NCBI Taxonomy" id="288004"/>
    <lineage>
        <taxon>Bacteria</taxon>
        <taxon>Pseudomonadati</taxon>
        <taxon>Pseudomonadota</taxon>
        <taxon>Gammaproteobacteria</taxon>
        <taxon>Thiotrichales</taxon>
        <taxon>Thiotrichaceae</taxon>
        <taxon>Beggiatoa</taxon>
    </lineage>
</organism>
<keyword evidence="6 8" id="KW-1133">Transmembrane helix</keyword>
<sequence>MNNFLIILILVLVLLLTALFSLTVGRFALSLADISHVFLYHWLPDEKLLSAENFALYDNILFNIRLPRIIAAMLIGAALAVSGTAFQAIFVNPLVSPDILGALAGASFGAALGIITTDSWFMVQFSAFGCGILAVAVALFIARIFPEAPLLMLILGGIISGSLFTALLSIVKFLADPYNQLPAIVYWLMGSLASIDKSTVYWLSFPMLTAIIGLLSLGRHLNILSMGDDEARSLGINVSRIRLWTILMATLLSALTVVMAGMIGWVGLIIPHITRLLVGHDNRILLPASALVGALFLLLVDNLSRTVFTAEIPLGIITSLVGIIVFIVVLRSTRQGWT</sequence>
<dbReference type="PANTHER" id="PTHR30472:SF70">
    <property type="entry name" value="MOLYBDATE IMPORT SYSTEM PERMEASE PROTEIN MOLB"/>
    <property type="match status" value="1"/>
</dbReference>
<evidence type="ECO:0000256" key="5">
    <source>
        <dbReference type="ARBA" id="ARBA00022692"/>
    </source>
</evidence>
<dbReference type="OrthoDB" id="9055647at2"/>
<dbReference type="KEGG" id="blep:AL038_15460"/>
<keyword evidence="7 8" id="KW-0472">Membrane</keyword>
<feature type="transmembrane region" description="Helical" evidence="8">
    <location>
        <begin position="149"/>
        <end position="171"/>
    </location>
</feature>
<evidence type="ECO:0000256" key="7">
    <source>
        <dbReference type="ARBA" id="ARBA00023136"/>
    </source>
</evidence>
<keyword evidence="5 8" id="KW-0812">Transmembrane</keyword>
<keyword evidence="10" id="KW-1185">Reference proteome</keyword>
<feature type="transmembrane region" description="Helical" evidence="8">
    <location>
        <begin position="69"/>
        <end position="91"/>
    </location>
</feature>
<evidence type="ECO:0000256" key="8">
    <source>
        <dbReference type="SAM" id="Phobius"/>
    </source>
</evidence>
<evidence type="ECO:0000256" key="3">
    <source>
        <dbReference type="ARBA" id="ARBA00022448"/>
    </source>
</evidence>
<gene>
    <name evidence="9" type="ORF">BLE401_08795</name>
</gene>
<dbReference type="Proteomes" id="UP000234271">
    <property type="component" value="Chromosome"/>
</dbReference>
<evidence type="ECO:0000256" key="2">
    <source>
        <dbReference type="ARBA" id="ARBA00007935"/>
    </source>
</evidence>
<dbReference type="FunFam" id="1.10.3470.10:FF:000001">
    <property type="entry name" value="Vitamin B12 ABC transporter permease BtuC"/>
    <property type="match status" value="1"/>
</dbReference>
<protein>
    <submittedName>
        <fullName evidence="9">Iron chelate uptake ABC transporter family permease subunit</fullName>
    </submittedName>
</protein>
<dbReference type="InterPro" id="IPR037294">
    <property type="entry name" value="ABC_BtuC-like"/>
</dbReference>
<feature type="transmembrane region" description="Helical" evidence="8">
    <location>
        <begin position="121"/>
        <end position="142"/>
    </location>
</feature>
<dbReference type="InterPro" id="IPR000522">
    <property type="entry name" value="ABC_transptr_permease_BtuC"/>
</dbReference>
<feature type="transmembrane region" description="Helical" evidence="8">
    <location>
        <begin position="312"/>
        <end position="330"/>
    </location>
</feature>
<dbReference type="Pfam" id="PF01032">
    <property type="entry name" value="FecCD"/>
    <property type="match status" value="1"/>
</dbReference>
<keyword evidence="3" id="KW-0813">Transport</keyword>
<reference evidence="10" key="1">
    <citation type="submission" date="2016-12" db="EMBL/GenBank/DDBJ databases">
        <title>Complete Genome Sequence of Beggiatoa leptomitiformis D-401.</title>
        <authorList>
            <person name="Fomenkov A."/>
            <person name="Vincze T."/>
            <person name="Grabovich M."/>
            <person name="Anton B.P."/>
            <person name="Dubinina G."/>
            <person name="Orlova M."/>
            <person name="Belousova E."/>
            <person name="Roberts R.J."/>
        </authorList>
    </citation>
    <scope>NUCLEOTIDE SEQUENCE [LARGE SCALE GENOMIC DNA]</scope>
    <source>
        <strain evidence="10">D-401</strain>
    </source>
</reference>
<dbReference type="GO" id="GO:0033214">
    <property type="term" value="P:siderophore-iron import into cell"/>
    <property type="evidence" value="ECO:0007669"/>
    <property type="project" value="TreeGrafter"/>
</dbReference>
<dbReference type="EMBL" id="CP018889">
    <property type="protein sequence ID" value="AUI68794.1"/>
    <property type="molecule type" value="Genomic_DNA"/>
</dbReference>
<dbReference type="RefSeq" id="WP_062154334.1">
    <property type="nucleotide sequence ID" value="NZ_CP012373.2"/>
</dbReference>
<feature type="transmembrane region" description="Helical" evidence="8">
    <location>
        <begin position="98"/>
        <end position="115"/>
    </location>
</feature>
<proteinExistence type="inferred from homology"/>
<feature type="transmembrane region" description="Helical" evidence="8">
    <location>
        <begin position="282"/>
        <end position="300"/>
    </location>
</feature>
<feature type="transmembrane region" description="Helical" evidence="8">
    <location>
        <begin position="202"/>
        <end position="221"/>
    </location>
</feature>
<dbReference type="PANTHER" id="PTHR30472">
    <property type="entry name" value="FERRIC ENTEROBACTIN TRANSPORT SYSTEM PERMEASE PROTEIN"/>
    <property type="match status" value="1"/>
</dbReference>
<comment type="subcellular location">
    <subcellularLocation>
        <location evidence="1">Cell membrane</location>
        <topology evidence="1">Multi-pass membrane protein</topology>
    </subcellularLocation>
</comment>
<dbReference type="GO" id="GO:0005886">
    <property type="term" value="C:plasma membrane"/>
    <property type="evidence" value="ECO:0007669"/>
    <property type="project" value="UniProtKB-SubCell"/>
</dbReference>
<evidence type="ECO:0000256" key="4">
    <source>
        <dbReference type="ARBA" id="ARBA00022475"/>
    </source>
</evidence>
<evidence type="ECO:0000256" key="1">
    <source>
        <dbReference type="ARBA" id="ARBA00004651"/>
    </source>
</evidence>
<name>A0A2N9YEA0_9GAMM</name>
<comment type="similarity">
    <text evidence="2">Belongs to the binding-protein-dependent transport system permease family. FecCD subfamily.</text>
</comment>
<evidence type="ECO:0000313" key="10">
    <source>
        <dbReference type="Proteomes" id="UP000234271"/>
    </source>
</evidence>
<accession>A0A2N9YEA0</accession>
<dbReference type="AlphaFoldDB" id="A0A2N9YEA0"/>
<dbReference type="STRING" id="288004.AL038_15460"/>
<dbReference type="SUPFAM" id="SSF81345">
    <property type="entry name" value="ABC transporter involved in vitamin B12 uptake, BtuC"/>
    <property type="match status" value="1"/>
</dbReference>
<keyword evidence="4" id="KW-1003">Cell membrane</keyword>
<dbReference type="CDD" id="cd06550">
    <property type="entry name" value="TM_ABC_iron-siderophores_like"/>
    <property type="match status" value="1"/>
</dbReference>
<evidence type="ECO:0000313" key="9">
    <source>
        <dbReference type="EMBL" id="AUI68794.1"/>
    </source>
</evidence>
<feature type="transmembrane region" description="Helical" evidence="8">
    <location>
        <begin position="241"/>
        <end position="270"/>
    </location>
</feature>
<dbReference type="GO" id="GO:0022857">
    <property type="term" value="F:transmembrane transporter activity"/>
    <property type="evidence" value="ECO:0007669"/>
    <property type="project" value="InterPro"/>
</dbReference>
<evidence type="ECO:0000256" key="6">
    <source>
        <dbReference type="ARBA" id="ARBA00022989"/>
    </source>
</evidence>